<evidence type="ECO:0000313" key="9">
    <source>
        <dbReference type="EMBL" id="MBB6523659.1"/>
    </source>
</evidence>
<dbReference type="GO" id="GO:0010181">
    <property type="term" value="F:FMN binding"/>
    <property type="evidence" value="ECO:0007669"/>
    <property type="project" value="UniProtKB-UniRule"/>
</dbReference>
<reference evidence="9 10" key="1">
    <citation type="submission" date="2020-08" db="EMBL/GenBank/DDBJ databases">
        <title>Genomic Encyclopedia of Type Strains, Phase IV (KMG-IV): sequencing the most valuable type-strain genomes for metagenomic binning, comparative biology and taxonomic classification.</title>
        <authorList>
            <person name="Goeker M."/>
        </authorList>
    </citation>
    <scope>NUCLEOTIDE SEQUENCE [LARGE SCALE GENOMIC DNA]</scope>
    <source>
        <strain evidence="9 10">DSM 22368</strain>
    </source>
</reference>
<evidence type="ECO:0000256" key="3">
    <source>
        <dbReference type="ARBA" id="ARBA00022448"/>
    </source>
</evidence>
<evidence type="ECO:0000256" key="2">
    <source>
        <dbReference type="ARBA" id="ARBA00005267"/>
    </source>
</evidence>
<dbReference type="NCBIfam" id="TIGR01752">
    <property type="entry name" value="flav_long"/>
    <property type="match status" value="1"/>
</dbReference>
<dbReference type="InterPro" id="IPR050619">
    <property type="entry name" value="Flavodoxin"/>
</dbReference>
<dbReference type="Gene3D" id="3.40.50.360">
    <property type="match status" value="1"/>
</dbReference>
<keyword evidence="5 7" id="KW-0288">FMN</keyword>
<protein>
    <recommendedName>
        <fullName evidence="7">Flavodoxin</fullName>
    </recommendedName>
</protein>
<comment type="function">
    <text evidence="7">Low-potential electron donor to a number of redox enzymes.</text>
</comment>
<comment type="cofactor">
    <cofactor evidence="1 7">
        <name>FMN</name>
        <dbReference type="ChEBI" id="CHEBI:58210"/>
    </cofactor>
</comment>
<evidence type="ECO:0000313" key="10">
    <source>
        <dbReference type="Proteomes" id="UP000528457"/>
    </source>
</evidence>
<dbReference type="GO" id="GO:0009055">
    <property type="term" value="F:electron transfer activity"/>
    <property type="evidence" value="ECO:0007669"/>
    <property type="project" value="UniProtKB-UniRule"/>
</dbReference>
<evidence type="ECO:0000259" key="8">
    <source>
        <dbReference type="PROSITE" id="PS50902"/>
    </source>
</evidence>
<organism evidence="9 10">
    <name type="scientific">Pseudoteredinibacter isoporae</name>
    <dbReference type="NCBI Taxonomy" id="570281"/>
    <lineage>
        <taxon>Bacteria</taxon>
        <taxon>Pseudomonadati</taxon>
        <taxon>Pseudomonadota</taxon>
        <taxon>Gammaproteobacteria</taxon>
        <taxon>Cellvibrionales</taxon>
        <taxon>Cellvibrionaceae</taxon>
        <taxon>Pseudoteredinibacter</taxon>
    </lineage>
</organism>
<dbReference type="InterPro" id="IPR010086">
    <property type="entry name" value="Flavodoxin_lc"/>
</dbReference>
<gene>
    <name evidence="9" type="ORF">HNR48_003973</name>
</gene>
<dbReference type="InParanoid" id="A0A7X0JWR0"/>
<feature type="domain" description="Flavodoxin-like" evidence="8">
    <location>
        <begin position="9"/>
        <end position="173"/>
    </location>
</feature>
<evidence type="ECO:0000256" key="1">
    <source>
        <dbReference type="ARBA" id="ARBA00001917"/>
    </source>
</evidence>
<dbReference type="PANTHER" id="PTHR42809">
    <property type="entry name" value="FLAVODOXIN 2"/>
    <property type="match status" value="1"/>
</dbReference>
<comment type="caution">
    <text evidence="9">The sequence shown here is derived from an EMBL/GenBank/DDBJ whole genome shotgun (WGS) entry which is preliminary data.</text>
</comment>
<evidence type="ECO:0000256" key="4">
    <source>
        <dbReference type="ARBA" id="ARBA00022630"/>
    </source>
</evidence>
<dbReference type="InterPro" id="IPR029039">
    <property type="entry name" value="Flavoprotein-like_sf"/>
</dbReference>
<evidence type="ECO:0000256" key="7">
    <source>
        <dbReference type="PIRNR" id="PIRNR038996"/>
    </source>
</evidence>
<evidence type="ECO:0000256" key="5">
    <source>
        <dbReference type="ARBA" id="ARBA00022643"/>
    </source>
</evidence>
<accession>A0A7X0JWR0</accession>
<evidence type="ECO:0000256" key="6">
    <source>
        <dbReference type="ARBA" id="ARBA00022982"/>
    </source>
</evidence>
<comment type="similarity">
    <text evidence="2 7">Belongs to the flavodoxin family.</text>
</comment>
<keyword evidence="6 7" id="KW-0249">Electron transport</keyword>
<dbReference type="InterPro" id="IPR008254">
    <property type="entry name" value="Flavodoxin/NO_synth"/>
</dbReference>
<keyword evidence="4 7" id="KW-0285">Flavoprotein</keyword>
<sequence>MSAISDARVALVFGTDTGNTEDVGEKICEQFAGAGVAVEMVNIVDIDSQFFSNYDLIIMGIPTWDFGGIQEDWEEREDIITDADLNGKKVALYGLGDQLGYGDYFLDAMGWLHERVLKVGATMIGYWPTEGYDFEASLGCSEDKSYFFGLAVDDDQQFEQTDDRVNRWVVQICQEFEAAAAA</sequence>
<dbReference type="Pfam" id="PF00258">
    <property type="entry name" value="Flavodoxin_1"/>
    <property type="match status" value="1"/>
</dbReference>
<dbReference type="EMBL" id="JACHHT010000004">
    <property type="protein sequence ID" value="MBB6523659.1"/>
    <property type="molecule type" value="Genomic_DNA"/>
</dbReference>
<keyword evidence="10" id="KW-1185">Reference proteome</keyword>
<dbReference type="PROSITE" id="PS50902">
    <property type="entry name" value="FLAVODOXIN_LIKE"/>
    <property type="match status" value="1"/>
</dbReference>
<dbReference type="AlphaFoldDB" id="A0A7X0JWR0"/>
<proteinExistence type="inferred from homology"/>
<dbReference type="Proteomes" id="UP000528457">
    <property type="component" value="Unassembled WGS sequence"/>
</dbReference>
<dbReference type="SUPFAM" id="SSF52218">
    <property type="entry name" value="Flavoproteins"/>
    <property type="match status" value="1"/>
</dbReference>
<dbReference type="PANTHER" id="PTHR42809:SF3">
    <property type="entry name" value="FLAVODOXIN 2"/>
    <property type="match status" value="1"/>
</dbReference>
<dbReference type="RefSeq" id="WP_166843333.1">
    <property type="nucleotide sequence ID" value="NZ_JAAONY010000004.1"/>
</dbReference>
<keyword evidence="3 7" id="KW-0813">Transport</keyword>
<name>A0A7X0JWR0_9GAMM</name>
<dbReference type="PIRSF" id="PIRSF038996">
    <property type="entry name" value="FldA"/>
    <property type="match status" value="1"/>
</dbReference>